<accession>A0A2M4D392</accession>
<evidence type="ECO:0000256" key="1">
    <source>
        <dbReference type="SAM" id="SignalP"/>
    </source>
</evidence>
<organism evidence="2">
    <name type="scientific">Anopheles darlingi</name>
    <name type="common">Mosquito</name>
    <dbReference type="NCBI Taxonomy" id="43151"/>
    <lineage>
        <taxon>Eukaryota</taxon>
        <taxon>Metazoa</taxon>
        <taxon>Ecdysozoa</taxon>
        <taxon>Arthropoda</taxon>
        <taxon>Hexapoda</taxon>
        <taxon>Insecta</taxon>
        <taxon>Pterygota</taxon>
        <taxon>Neoptera</taxon>
        <taxon>Endopterygota</taxon>
        <taxon>Diptera</taxon>
        <taxon>Nematocera</taxon>
        <taxon>Culicoidea</taxon>
        <taxon>Culicidae</taxon>
        <taxon>Anophelinae</taxon>
        <taxon>Anopheles</taxon>
    </lineage>
</organism>
<reference evidence="2" key="1">
    <citation type="submission" date="2018-01" db="EMBL/GenBank/DDBJ databases">
        <title>An insight into the sialome of Amazonian anophelines.</title>
        <authorList>
            <person name="Ribeiro J.M."/>
            <person name="Scarpassa V."/>
            <person name="Calvo E."/>
        </authorList>
    </citation>
    <scope>NUCLEOTIDE SEQUENCE</scope>
</reference>
<dbReference type="EMBL" id="GGFL01007831">
    <property type="protein sequence ID" value="MBW72009.1"/>
    <property type="molecule type" value="Transcribed_RNA"/>
</dbReference>
<feature type="chain" id="PRO_5014798663" evidence="1">
    <location>
        <begin position="25"/>
        <end position="67"/>
    </location>
</feature>
<keyword evidence="1" id="KW-0732">Signal</keyword>
<feature type="signal peptide" evidence="1">
    <location>
        <begin position="1"/>
        <end position="24"/>
    </location>
</feature>
<name>A0A2M4D392_ANODA</name>
<proteinExistence type="predicted"/>
<evidence type="ECO:0000313" key="2">
    <source>
        <dbReference type="EMBL" id="MBW72009.1"/>
    </source>
</evidence>
<sequence>MQISNRLCVCVCVCVCVFEWGAKGKFVEKYVHLLAHTAPASQCPALLALLPTDLWPLLPSFLFRTLV</sequence>
<dbReference type="AlphaFoldDB" id="A0A2M4D392"/>
<protein>
    <submittedName>
        <fullName evidence="2">Putative secreted protein</fullName>
    </submittedName>
</protein>